<dbReference type="Proteomes" id="UP000005237">
    <property type="component" value="Unassembled WGS sequence"/>
</dbReference>
<protein>
    <submittedName>
        <fullName evidence="1">Uncharacterized protein</fullName>
    </submittedName>
</protein>
<dbReference type="EnsemblMetazoa" id="CJA42708.1">
    <property type="protein sequence ID" value="CJA42708.1"/>
    <property type="gene ID" value="WBGene00218556"/>
</dbReference>
<proteinExistence type="predicted"/>
<evidence type="ECO:0000313" key="1">
    <source>
        <dbReference type="EnsemblMetazoa" id="CJA42708.1"/>
    </source>
</evidence>
<reference evidence="2" key="1">
    <citation type="submission" date="2010-08" db="EMBL/GenBank/DDBJ databases">
        <authorList>
            <consortium name="Caenorhabditis japonica Sequencing Consortium"/>
            <person name="Wilson R.K."/>
        </authorList>
    </citation>
    <scope>NUCLEOTIDE SEQUENCE [LARGE SCALE GENOMIC DNA]</scope>
    <source>
        <strain evidence="2">DF5081</strain>
    </source>
</reference>
<reference evidence="1" key="2">
    <citation type="submission" date="2022-06" db="UniProtKB">
        <authorList>
            <consortium name="EnsemblMetazoa"/>
        </authorList>
    </citation>
    <scope>IDENTIFICATION</scope>
    <source>
        <strain evidence="1">DF5081</strain>
    </source>
</reference>
<sequence>MLAAQNRKSLKNVEIDLDYINFIAMFKELQDQAVTQPSNHSTNRLSETTRQLLTKRRFMDRSDLNFKSLSNECREAVKERGKYSLA</sequence>
<evidence type="ECO:0000313" key="2">
    <source>
        <dbReference type="Proteomes" id="UP000005237"/>
    </source>
</evidence>
<name>A0A8R1J1G0_CAEJA</name>
<keyword evidence="2" id="KW-1185">Reference proteome</keyword>
<organism evidence="1 2">
    <name type="scientific">Caenorhabditis japonica</name>
    <dbReference type="NCBI Taxonomy" id="281687"/>
    <lineage>
        <taxon>Eukaryota</taxon>
        <taxon>Metazoa</taxon>
        <taxon>Ecdysozoa</taxon>
        <taxon>Nematoda</taxon>
        <taxon>Chromadorea</taxon>
        <taxon>Rhabditida</taxon>
        <taxon>Rhabditina</taxon>
        <taxon>Rhabditomorpha</taxon>
        <taxon>Rhabditoidea</taxon>
        <taxon>Rhabditidae</taxon>
        <taxon>Peloderinae</taxon>
        <taxon>Caenorhabditis</taxon>
    </lineage>
</organism>
<accession>A0A8R1J1G0</accession>
<dbReference type="AlphaFoldDB" id="A0A8R1J1G0"/>